<name>A0A6J4UXW9_9BACT</name>
<feature type="compositionally biased region" description="Basic and acidic residues" evidence="1">
    <location>
        <begin position="1"/>
        <end position="15"/>
    </location>
</feature>
<sequence>GVRPVDPRPRPRADGDDAGDVAPLRPLSARRDRPLRRPDRAVARLPLPVLPDRAQRADDPGRAVVVRVGLAAGDAAVGQSADPVREHRRADGDRAAQFGDHRGREPGAADPLRGDGRLRAGADPGPWQGSCLRRHPLDADGAERGDLRPELRAGRQSGARQHHLGHPDPGAVQRLRDLPLPAVLSRLPGRDRGGGAARRPRLHGDLLAAAAAELGRHPDGARNHLV</sequence>
<protein>
    <submittedName>
        <fullName evidence="2">Uncharacterized protein</fullName>
    </submittedName>
</protein>
<dbReference type="EMBL" id="CADCWL010000071">
    <property type="protein sequence ID" value="CAA9559892.1"/>
    <property type="molecule type" value="Genomic_DNA"/>
</dbReference>
<feature type="compositionally biased region" description="Basic and acidic residues" evidence="1">
    <location>
        <begin position="29"/>
        <end position="41"/>
    </location>
</feature>
<evidence type="ECO:0000256" key="1">
    <source>
        <dbReference type="SAM" id="MobiDB-lite"/>
    </source>
</evidence>
<feature type="non-terminal residue" evidence="2">
    <location>
        <position position="1"/>
    </location>
</feature>
<feature type="compositionally biased region" description="Basic and acidic residues" evidence="1">
    <location>
        <begin position="83"/>
        <end position="120"/>
    </location>
</feature>
<proteinExistence type="predicted"/>
<feature type="region of interest" description="Disordered" evidence="1">
    <location>
        <begin position="1"/>
        <end position="41"/>
    </location>
</feature>
<dbReference type="AlphaFoldDB" id="A0A6J4UXW9"/>
<accession>A0A6J4UXW9</accession>
<organism evidence="2">
    <name type="scientific">uncultured Thermomicrobiales bacterium</name>
    <dbReference type="NCBI Taxonomy" id="1645740"/>
    <lineage>
        <taxon>Bacteria</taxon>
        <taxon>Pseudomonadati</taxon>
        <taxon>Thermomicrobiota</taxon>
        <taxon>Thermomicrobia</taxon>
        <taxon>Thermomicrobiales</taxon>
        <taxon>environmental samples</taxon>
    </lineage>
</organism>
<feature type="region of interest" description="Disordered" evidence="1">
    <location>
        <begin position="73"/>
        <end position="173"/>
    </location>
</feature>
<reference evidence="2" key="1">
    <citation type="submission" date="2020-02" db="EMBL/GenBank/DDBJ databases">
        <authorList>
            <person name="Meier V. D."/>
        </authorList>
    </citation>
    <scope>NUCLEOTIDE SEQUENCE</scope>
    <source>
        <strain evidence="2">AVDCRST_MAG19</strain>
    </source>
</reference>
<gene>
    <name evidence="2" type="ORF">AVDCRST_MAG19-1711</name>
</gene>
<evidence type="ECO:0000313" key="2">
    <source>
        <dbReference type="EMBL" id="CAA9559892.1"/>
    </source>
</evidence>
<feature type="non-terminal residue" evidence="2">
    <location>
        <position position="226"/>
    </location>
</feature>
<feature type="compositionally biased region" description="Basic and acidic residues" evidence="1">
    <location>
        <begin position="135"/>
        <end position="153"/>
    </location>
</feature>